<evidence type="ECO:0000313" key="1">
    <source>
        <dbReference type="EMBL" id="MPM75522.1"/>
    </source>
</evidence>
<dbReference type="Pfam" id="PF03683">
    <property type="entry name" value="UPF0175"/>
    <property type="match status" value="1"/>
</dbReference>
<sequence>MSIEKAITLLSDKSVSLESAAEIAEMDILDFIVLLQSKNIPWKEYMEDEFYFNEISLSDVSEKLGEKGND</sequence>
<organism evidence="1">
    <name type="scientific">bioreactor metagenome</name>
    <dbReference type="NCBI Taxonomy" id="1076179"/>
    <lineage>
        <taxon>unclassified sequences</taxon>
        <taxon>metagenomes</taxon>
        <taxon>ecological metagenomes</taxon>
    </lineage>
</organism>
<dbReference type="AlphaFoldDB" id="A0A645CF86"/>
<dbReference type="EMBL" id="VSSQ01026680">
    <property type="protein sequence ID" value="MPM75522.1"/>
    <property type="molecule type" value="Genomic_DNA"/>
</dbReference>
<protein>
    <submittedName>
        <fullName evidence="1">Uncharacterized protein</fullName>
    </submittedName>
</protein>
<gene>
    <name evidence="1" type="ORF">SDC9_122515</name>
</gene>
<name>A0A645CF86_9ZZZZ</name>
<accession>A0A645CF86</accession>
<comment type="caution">
    <text evidence="1">The sequence shown here is derived from an EMBL/GenBank/DDBJ whole genome shotgun (WGS) entry which is preliminary data.</text>
</comment>
<proteinExistence type="predicted"/>
<dbReference type="InterPro" id="IPR005368">
    <property type="entry name" value="UPF0175"/>
</dbReference>
<reference evidence="1" key="1">
    <citation type="submission" date="2019-08" db="EMBL/GenBank/DDBJ databases">
        <authorList>
            <person name="Kucharzyk K."/>
            <person name="Murdoch R.W."/>
            <person name="Higgins S."/>
            <person name="Loffler F."/>
        </authorList>
    </citation>
    <scope>NUCLEOTIDE SEQUENCE</scope>
</reference>